<feature type="compositionally biased region" description="Polar residues" evidence="1">
    <location>
        <begin position="45"/>
        <end position="57"/>
    </location>
</feature>
<keyword evidence="2" id="KW-0472">Membrane</keyword>
<evidence type="ECO:0000256" key="1">
    <source>
        <dbReference type="SAM" id="MobiDB-lite"/>
    </source>
</evidence>
<organism evidence="3">
    <name type="scientific">Magallana gigas</name>
    <name type="common">Pacific oyster</name>
    <name type="synonym">Crassostrea gigas</name>
    <dbReference type="NCBI Taxonomy" id="29159"/>
    <lineage>
        <taxon>Eukaryota</taxon>
        <taxon>Metazoa</taxon>
        <taxon>Spiralia</taxon>
        <taxon>Lophotrochozoa</taxon>
        <taxon>Mollusca</taxon>
        <taxon>Bivalvia</taxon>
        <taxon>Autobranchia</taxon>
        <taxon>Pteriomorphia</taxon>
        <taxon>Ostreida</taxon>
        <taxon>Ostreoidea</taxon>
        <taxon>Ostreidae</taxon>
        <taxon>Magallana</taxon>
    </lineage>
</organism>
<evidence type="ECO:0000313" key="3">
    <source>
        <dbReference type="EMBL" id="EKC35951.1"/>
    </source>
</evidence>
<name>K1RNH2_MAGGI</name>
<accession>K1RNH2</accession>
<dbReference type="AlphaFoldDB" id="K1RNH2"/>
<dbReference type="HOGENOM" id="CLU_537770_0_0_1"/>
<feature type="transmembrane region" description="Helical" evidence="2">
    <location>
        <begin position="367"/>
        <end position="388"/>
    </location>
</feature>
<keyword evidence="2" id="KW-0812">Transmembrane</keyword>
<keyword evidence="2" id="KW-1133">Transmembrane helix</keyword>
<feature type="region of interest" description="Disordered" evidence="1">
    <location>
        <begin position="38"/>
        <end position="69"/>
    </location>
</feature>
<sequence length="507" mass="59534">MSSGKVTNNSRSEIHDWNYRVNRLNDQIAERRFRKHEGFHGAEGSSPQRVNSGSRNLGYNEDEERKVSNKRSFGMSDDMEQRYHRNKESRNAGYRGHFVERSRMYRMPDDEDNNDGHNYYREMDEKGYSKTDFRKDRRDNCHEYKEMNDMGHRETKFGKDTSNDPNYYQEIYETGYRETEFRKERRGNRSKYQGMNDETGYIETEFCDGKASDRNGRDYPQNIRYMDRRLHHPRTTLNYQPPNAQYIDRGSDFPQSNMQCQPDTAAWNTQAPPTVPYPLEGEPIAKGQEEVEEKKPRKRWWYTTSRIFSVLLIFCSVVLDWLQFFEMQDLNINELHHALKDPLGHTFFDTFTSKNCTVKPKRDEANYFWYLTVAGTVLAGLQFANIIYQIIQNHRLPIDTDITNCFEERTEVFLVNMFIKFPQLLLIDRFEVNLCLVCDIGPSIKLKGLLNGLSSLASTVWRHLTHFKTCSCSKMCETCAAGCGNCVKNCLFGCIKSLCPTRFCCIE</sequence>
<proteinExistence type="predicted"/>
<evidence type="ECO:0000256" key="2">
    <source>
        <dbReference type="SAM" id="Phobius"/>
    </source>
</evidence>
<dbReference type="EMBL" id="JH816729">
    <property type="protein sequence ID" value="EKC35951.1"/>
    <property type="molecule type" value="Genomic_DNA"/>
</dbReference>
<feature type="transmembrane region" description="Helical" evidence="2">
    <location>
        <begin position="307"/>
        <end position="325"/>
    </location>
</feature>
<reference evidence="3" key="1">
    <citation type="journal article" date="2012" name="Nature">
        <title>The oyster genome reveals stress adaptation and complexity of shell formation.</title>
        <authorList>
            <person name="Zhang G."/>
            <person name="Fang X."/>
            <person name="Guo X."/>
            <person name="Li L."/>
            <person name="Luo R."/>
            <person name="Xu F."/>
            <person name="Yang P."/>
            <person name="Zhang L."/>
            <person name="Wang X."/>
            <person name="Qi H."/>
            <person name="Xiong Z."/>
            <person name="Que H."/>
            <person name="Xie Y."/>
            <person name="Holland P.W."/>
            <person name="Paps J."/>
            <person name="Zhu Y."/>
            <person name="Wu F."/>
            <person name="Chen Y."/>
            <person name="Wang J."/>
            <person name="Peng C."/>
            <person name="Meng J."/>
            <person name="Yang L."/>
            <person name="Liu J."/>
            <person name="Wen B."/>
            <person name="Zhang N."/>
            <person name="Huang Z."/>
            <person name="Zhu Q."/>
            <person name="Feng Y."/>
            <person name="Mount A."/>
            <person name="Hedgecock D."/>
            <person name="Xu Z."/>
            <person name="Liu Y."/>
            <person name="Domazet-Loso T."/>
            <person name="Du Y."/>
            <person name="Sun X."/>
            <person name="Zhang S."/>
            <person name="Liu B."/>
            <person name="Cheng P."/>
            <person name="Jiang X."/>
            <person name="Li J."/>
            <person name="Fan D."/>
            <person name="Wang W."/>
            <person name="Fu W."/>
            <person name="Wang T."/>
            <person name="Wang B."/>
            <person name="Zhang J."/>
            <person name="Peng Z."/>
            <person name="Li Y."/>
            <person name="Li N."/>
            <person name="Wang J."/>
            <person name="Chen M."/>
            <person name="He Y."/>
            <person name="Tan F."/>
            <person name="Song X."/>
            <person name="Zheng Q."/>
            <person name="Huang R."/>
            <person name="Yang H."/>
            <person name="Du X."/>
            <person name="Chen L."/>
            <person name="Yang M."/>
            <person name="Gaffney P.M."/>
            <person name="Wang S."/>
            <person name="Luo L."/>
            <person name="She Z."/>
            <person name="Ming Y."/>
            <person name="Huang W."/>
            <person name="Zhang S."/>
            <person name="Huang B."/>
            <person name="Zhang Y."/>
            <person name="Qu T."/>
            <person name="Ni P."/>
            <person name="Miao G."/>
            <person name="Wang J."/>
            <person name="Wang Q."/>
            <person name="Steinberg C.E."/>
            <person name="Wang H."/>
            <person name="Li N."/>
            <person name="Qian L."/>
            <person name="Zhang G."/>
            <person name="Li Y."/>
            <person name="Yang H."/>
            <person name="Liu X."/>
            <person name="Wang J."/>
            <person name="Yin Y."/>
            <person name="Wang J."/>
        </authorList>
    </citation>
    <scope>NUCLEOTIDE SEQUENCE [LARGE SCALE GENOMIC DNA]</scope>
    <source>
        <strain evidence="3">05x7-T-G4-1.051#20</strain>
    </source>
</reference>
<gene>
    <name evidence="3" type="ORF">CGI_10027507</name>
</gene>
<protein>
    <submittedName>
        <fullName evidence="3">Uncharacterized protein</fullName>
    </submittedName>
</protein>
<dbReference type="InParanoid" id="K1RNH2"/>